<sequence>MKYTYKQIKDSLTKKKNSRSSLWIQLWVRKFSFPITYVFINTGWSANQVSVLSWIVIFIAAVCLSINNFWWMLAGALLTNFWLVLDCVDGNIARVKKLNSFMGDYFDAVAGYGPFSFTTMALGIAAYNTSTFLPEEYRCIFLIIGGVAAFSNLYMRLIHQKYLNCYFAAKKILGELDDITLKDTEDKRSFAYIREAIDKNLGVNGVFQPWIIIAVLTSSFDIMLCFYSLYYIVSFLAISILYSIKASKYEIEAQEKRRMMDVNKNLQLLNSYGEEV</sequence>
<dbReference type="InterPro" id="IPR000462">
    <property type="entry name" value="CDP-OH_P_trans"/>
</dbReference>
<dbReference type="Gene3D" id="1.20.120.1760">
    <property type="match status" value="1"/>
</dbReference>
<name>A0A0J6CDM7_9BACT</name>
<comment type="caution">
    <text evidence="2">The sequence shown here is derived from an EMBL/GenBank/DDBJ whole genome shotgun (WGS) entry which is preliminary data.</text>
</comment>
<dbReference type="Proteomes" id="UP000036166">
    <property type="component" value="Unassembled WGS sequence"/>
</dbReference>
<dbReference type="EMBL" id="LFJV01000111">
    <property type="protein sequence ID" value="KMM31223.1"/>
    <property type="molecule type" value="Genomic_DNA"/>
</dbReference>
<accession>A0A0J6CDM7</accession>
<dbReference type="GO" id="GO:0008654">
    <property type="term" value="P:phospholipid biosynthetic process"/>
    <property type="evidence" value="ECO:0007669"/>
    <property type="project" value="InterPro"/>
</dbReference>
<gene>
    <name evidence="2" type="ORF">ACM15_23675</name>
</gene>
<feature type="transmembrane region" description="Helical" evidence="1">
    <location>
        <begin position="105"/>
        <end position="127"/>
    </location>
</feature>
<dbReference type="PATRIC" id="fig|328812.4.peg.548"/>
<protein>
    <recommendedName>
        <fullName evidence="4">CDP-alcohol phosphatidyltransferase</fullName>
    </recommendedName>
</protein>
<dbReference type="AlphaFoldDB" id="A0A0J6CDM7"/>
<organism evidence="2 3">
    <name type="scientific">Parabacteroides goldsteinii</name>
    <dbReference type="NCBI Taxonomy" id="328812"/>
    <lineage>
        <taxon>Bacteria</taxon>
        <taxon>Pseudomonadati</taxon>
        <taxon>Bacteroidota</taxon>
        <taxon>Bacteroidia</taxon>
        <taxon>Bacteroidales</taxon>
        <taxon>Tannerellaceae</taxon>
        <taxon>Parabacteroides</taxon>
    </lineage>
</organism>
<keyword evidence="1" id="KW-0472">Membrane</keyword>
<reference evidence="2 3" key="1">
    <citation type="submission" date="2015-06" db="EMBL/GenBank/DDBJ databases">
        <title>Draft Genome Sequence of Parabacteroides goldsteinii with Putative Novel Metallo-Beta-Lactamases Isolated from a Blood Culture from a Human Patient.</title>
        <authorList>
            <person name="Krogh T.J."/>
            <person name="Agergaard C.N."/>
            <person name="Moller-Jensen J."/>
            <person name="Justesen U.S."/>
        </authorList>
    </citation>
    <scope>NUCLEOTIDE SEQUENCE [LARGE SCALE GENOMIC DNA]</scope>
    <source>
        <strain evidence="2 3">910340</strain>
    </source>
</reference>
<evidence type="ECO:0000313" key="3">
    <source>
        <dbReference type="Proteomes" id="UP000036166"/>
    </source>
</evidence>
<evidence type="ECO:0000256" key="1">
    <source>
        <dbReference type="SAM" id="Phobius"/>
    </source>
</evidence>
<dbReference type="InterPro" id="IPR043130">
    <property type="entry name" value="CDP-OH_PTrfase_TM_dom"/>
</dbReference>
<dbReference type="RefSeq" id="WP_048317623.1">
    <property type="nucleotide sequence ID" value="NZ_LFJV01000111.1"/>
</dbReference>
<keyword evidence="1" id="KW-0812">Transmembrane</keyword>
<evidence type="ECO:0000313" key="2">
    <source>
        <dbReference type="EMBL" id="KMM31223.1"/>
    </source>
</evidence>
<evidence type="ECO:0008006" key="4">
    <source>
        <dbReference type="Google" id="ProtNLM"/>
    </source>
</evidence>
<feature type="transmembrane region" description="Helical" evidence="1">
    <location>
        <begin position="139"/>
        <end position="157"/>
    </location>
</feature>
<dbReference type="GO" id="GO:0016020">
    <property type="term" value="C:membrane"/>
    <property type="evidence" value="ECO:0007669"/>
    <property type="project" value="InterPro"/>
</dbReference>
<feature type="transmembrane region" description="Helical" evidence="1">
    <location>
        <begin position="52"/>
        <end position="85"/>
    </location>
</feature>
<dbReference type="Pfam" id="PF01066">
    <property type="entry name" value="CDP-OH_P_transf"/>
    <property type="match status" value="1"/>
</dbReference>
<keyword evidence="1" id="KW-1133">Transmembrane helix</keyword>
<proteinExistence type="predicted"/>
<feature type="transmembrane region" description="Helical" evidence="1">
    <location>
        <begin position="226"/>
        <end position="244"/>
    </location>
</feature>
<dbReference type="GO" id="GO:0016780">
    <property type="term" value="F:phosphotransferase activity, for other substituted phosphate groups"/>
    <property type="evidence" value="ECO:0007669"/>
    <property type="project" value="InterPro"/>
</dbReference>